<evidence type="ECO:0000313" key="2">
    <source>
        <dbReference type="Proteomes" id="UP000654401"/>
    </source>
</evidence>
<comment type="caution">
    <text evidence="1">The sequence shown here is derived from an EMBL/GenBank/DDBJ whole genome shotgun (WGS) entry which is preliminary data.</text>
</comment>
<evidence type="ECO:0000313" key="1">
    <source>
        <dbReference type="EMBL" id="MBC8520325.1"/>
    </source>
</evidence>
<gene>
    <name evidence="1" type="ORF">H8D24_07995</name>
</gene>
<dbReference type="Proteomes" id="UP000654401">
    <property type="component" value="Unassembled WGS sequence"/>
</dbReference>
<protein>
    <submittedName>
        <fullName evidence="1">Uncharacterized protein</fullName>
    </submittedName>
</protein>
<dbReference type="AlphaFoldDB" id="A0A8J6P5L1"/>
<sequence length="67" mass="8031">MSYYDAVCRMIEMNVNSEYMEGWMAGYLRNPRREEHEITQEYSSGFEDGLERDVRHFCSWVIPLKSS</sequence>
<name>A0A8J6P5L1_9GAMM</name>
<dbReference type="EMBL" id="JACNFK010000038">
    <property type="protein sequence ID" value="MBC8520325.1"/>
    <property type="molecule type" value="Genomic_DNA"/>
</dbReference>
<accession>A0A8J6P5L1</accession>
<organism evidence="1 2">
    <name type="scientific">Candidatus Thiopontia autotrophica</name>
    <dbReference type="NCBI Taxonomy" id="2841688"/>
    <lineage>
        <taxon>Bacteria</taxon>
        <taxon>Pseudomonadati</taxon>
        <taxon>Pseudomonadota</taxon>
        <taxon>Gammaproteobacteria</taxon>
        <taxon>Candidatus Thiopontia</taxon>
    </lineage>
</organism>
<reference evidence="1 2" key="1">
    <citation type="submission" date="2020-08" db="EMBL/GenBank/DDBJ databases">
        <title>Bridging the membrane lipid divide: bacteria of the FCB group superphylum have the potential to synthesize archaeal ether lipids.</title>
        <authorList>
            <person name="Villanueva L."/>
            <person name="Von Meijenfeldt F.A.B."/>
            <person name="Westbye A.B."/>
            <person name="Yadav S."/>
            <person name="Hopmans E.C."/>
            <person name="Dutilh B.E."/>
            <person name="Sinninghe Damste J.S."/>
        </authorList>
    </citation>
    <scope>NUCLEOTIDE SEQUENCE [LARGE SCALE GENOMIC DNA]</scope>
    <source>
        <strain evidence="1">NIOZ-UU100</strain>
    </source>
</reference>
<proteinExistence type="predicted"/>